<gene>
    <name evidence="2" type="ORF">J2S44_007599</name>
</gene>
<evidence type="ECO:0000313" key="3">
    <source>
        <dbReference type="Proteomes" id="UP001183629"/>
    </source>
</evidence>
<name>A0AAE3ZWH2_9ACTN</name>
<proteinExistence type="predicted"/>
<dbReference type="RefSeq" id="WP_310424593.1">
    <property type="nucleotide sequence ID" value="NZ_JAVDYC010000001.1"/>
</dbReference>
<dbReference type="AlphaFoldDB" id="A0AAE3ZWH2"/>
<dbReference type="InterPro" id="IPR036513">
    <property type="entry name" value="STAS_dom_sf"/>
</dbReference>
<dbReference type="CDD" id="cd07043">
    <property type="entry name" value="STAS_anti-anti-sigma_factors"/>
    <property type="match status" value="1"/>
</dbReference>
<dbReference type="Gene3D" id="3.30.750.24">
    <property type="entry name" value="STAS domain"/>
    <property type="match status" value="1"/>
</dbReference>
<accession>A0AAE3ZWH2</accession>
<evidence type="ECO:0000313" key="2">
    <source>
        <dbReference type="EMBL" id="MDR7327349.1"/>
    </source>
</evidence>
<evidence type="ECO:0000259" key="1">
    <source>
        <dbReference type="PROSITE" id="PS50801"/>
    </source>
</evidence>
<dbReference type="EMBL" id="JAVDYC010000001">
    <property type="protein sequence ID" value="MDR7327349.1"/>
    <property type="molecule type" value="Genomic_DNA"/>
</dbReference>
<dbReference type="PROSITE" id="PS50801">
    <property type="entry name" value="STAS"/>
    <property type="match status" value="1"/>
</dbReference>
<dbReference type="PANTHER" id="PTHR33495:SF2">
    <property type="entry name" value="ANTI-SIGMA FACTOR ANTAGONIST TM_1081-RELATED"/>
    <property type="match status" value="1"/>
</dbReference>
<dbReference type="Proteomes" id="UP001183629">
    <property type="component" value="Unassembled WGS sequence"/>
</dbReference>
<dbReference type="Pfam" id="PF01740">
    <property type="entry name" value="STAS"/>
    <property type="match status" value="1"/>
</dbReference>
<keyword evidence="3" id="KW-1185">Reference proteome</keyword>
<protein>
    <submittedName>
        <fullName evidence="2">Anti-anti-sigma factor</fullName>
    </submittedName>
</protein>
<sequence length="99" mass="10075">MSTDLSFATIERPDGALVLAVAGEIDMSNAASFATALTAARTEAGTDSFVVDLTAVEYLDSAGLAVLFQHVDHATLVAAPLLAPVLAIAGLDDVTTIKS</sequence>
<feature type="domain" description="STAS" evidence="1">
    <location>
        <begin position="6"/>
        <end position="99"/>
    </location>
</feature>
<dbReference type="InterPro" id="IPR002645">
    <property type="entry name" value="STAS_dom"/>
</dbReference>
<dbReference type="PANTHER" id="PTHR33495">
    <property type="entry name" value="ANTI-SIGMA FACTOR ANTAGONIST TM_1081-RELATED-RELATED"/>
    <property type="match status" value="1"/>
</dbReference>
<dbReference type="SUPFAM" id="SSF52091">
    <property type="entry name" value="SpoIIaa-like"/>
    <property type="match status" value="1"/>
</dbReference>
<reference evidence="2 3" key="1">
    <citation type="submission" date="2023-07" db="EMBL/GenBank/DDBJ databases">
        <title>Sequencing the genomes of 1000 actinobacteria strains.</title>
        <authorList>
            <person name="Klenk H.-P."/>
        </authorList>
    </citation>
    <scope>NUCLEOTIDE SEQUENCE [LARGE SCALE GENOMIC DNA]</scope>
    <source>
        <strain evidence="2 3">DSM 44711</strain>
    </source>
</reference>
<organism evidence="2 3">
    <name type="scientific">Catenuloplanes niger</name>
    <dbReference type="NCBI Taxonomy" id="587534"/>
    <lineage>
        <taxon>Bacteria</taxon>
        <taxon>Bacillati</taxon>
        <taxon>Actinomycetota</taxon>
        <taxon>Actinomycetes</taxon>
        <taxon>Micromonosporales</taxon>
        <taxon>Micromonosporaceae</taxon>
        <taxon>Catenuloplanes</taxon>
    </lineage>
</organism>
<comment type="caution">
    <text evidence="2">The sequence shown here is derived from an EMBL/GenBank/DDBJ whole genome shotgun (WGS) entry which is preliminary data.</text>
</comment>
<dbReference type="GO" id="GO:0043856">
    <property type="term" value="F:anti-sigma factor antagonist activity"/>
    <property type="evidence" value="ECO:0007669"/>
    <property type="project" value="TreeGrafter"/>
</dbReference>